<sequence>MTTSTQPEKNNRRLLELAARTAGITGSYWRGQLPSGAPIECIEIDPASSTPDGVPQRIWNSLADTRDALALALLRHMEIKHGNGVVVVSSKEGWSASARVSINPFDFNDYFASTRLAITEVAAKIEEERAAAEATQYASA</sequence>
<proteinExistence type="predicted"/>
<evidence type="ECO:0000313" key="1">
    <source>
        <dbReference type="EMBL" id="BAO18829.1"/>
    </source>
</evidence>
<organism evidence="1">
    <name type="scientific">Burkholderia sp. M701</name>
    <dbReference type="NCBI Taxonomy" id="326454"/>
    <lineage>
        <taxon>Bacteria</taxon>
        <taxon>Pseudomonadati</taxon>
        <taxon>Pseudomonadota</taxon>
        <taxon>Betaproteobacteria</taxon>
        <taxon>Burkholderiales</taxon>
        <taxon>Burkholderiaceae</taxon>
        <taxon>Burkholderia</taxon>
    </lineage>
</organism>
<protein>
    <submittedName>
        <fullName evidence="1">Uncharacterized protein</fullName>
    </submittedName>
</protein>
<dbReference type="AlphaFoldDB" id="V5YNI9"/>
<dbReference type="EMBL" id="AB853026">
    <property type="protein sequence ID" value="BAO18829.1"/>
    <property type="molecule type" value="Genomic_DNA"/>
</dbReference>
<reference evidence="1" key="1">
    <citation type="journal article" date="2014" name="Microbiology">
        <title>A 2,4-dichlorophenoxyacetic acid degradation plasmid pM7012 discloses distribution of an unclassified megaplasmid group across bacterial species.</title>
        <authorList>
            <person name="Sakai Y."/>
            <person name="Ogawa N."/>
            <person name="Shimomura Y."/>
            <person name="Fujii T."/>
        </authorList>
    </citation>
    <scope>NUCLEOTIDE SEQUENCE</scope>
    <source>
        <strain evidence="1">M701</strain>
    </source>
</reference>
<name>V5YNI9_9BURK</name>
<geneLocation type="plasmid" evidence="1">
    <name>pM7012</name>
</geneLocation>
<dbReference type="RefSeq" id="WP_023842372.1">
    <property type="nucleotide sequence ID" value="NC_022995.1"/>
</dbReference>
<keyword evidence="1" id="KW-0614">Plasmid</keyword>
<reference evidence="1" key="2">
    <citation type="submission" date="2024-06" db="EMBL/GenBank/DDBJ databases">
        <authorList>
            <person name="Sakai Y."/>
            <person name="Fujii T."/>
        </authorList>
    </citation>
    <scope>NUCLEOTIDE SEQUENCE</scope>
    <source>
        <strain evidence="1">M701</strain>
        <plasmid evidence="1">pM7012</plasmid>
    </source>
</reference>
<accession>V5YNI9</accession>